<accession>K6ZID1</accession>
<dbReference type="SUPFAM" id="SSF53474">
    <property type="entry name" value="alpha/beta-Hydrolases"/>
    <property type="match status" value="1"/>
</dbReference>
<keyword evidence="3" id="KW-1185">Reference proteome</keyword>
<dbReference type="Proteomes" id="UP000006251">
    <property type="component" value="Unassembled WGS sequence"/>
</dbReference>
<dbReference type="AlphaFoldDB" id="K6ZID1"/>
<evidence type="ECO:0000259" key="1">
    <source>
        <dbReference type="Pfam" id="PF12146"/>
    </source>
</evidence>
<dbReference type="InterPro" id="IPR029058">
    <property type="entry name" value="AB_hydrolase_fold"/>
</dbReference>
<proteinExistence type="predicted"/>
<dbReference type="EMBL" id="BAEQ01000052">
    <property type="protein sequence ID" value="GAC30112.1"/>
    <property type="molecule type" value="Genomic_DNA"/>
</dbReference>
<protein>
    <submittedName>
        <fullName evidence="2">Lysophospholipase</fullName>
        <ecNumber evidence="2">3.1.1.5</ecNumber>
    </submittedName>
</protein>
<dbReference type="RefSeq" id="WP_006013880.1">
    <property type="nucleotide sequence ID" value="NZ_BAEQ01000052.1"/>
</dbReference>
<evidence type="ECO:0000313" key="3">
    <source>
        <dbReference type="Proteomes" id="UP000006251"/>
    </source>
</evidence>
<comment type="caution">
    <text evidence="2">The sequence shown here is derived from an EMBL/GenBank/DDBJ whole genome shotgun (WGS) entry which is preliminary data.</text>
</comment>
<dbReference type="STRING" id="1121922.GCA_000428905_00206"/>
<sequence>MTTHAFGENSTYTIPTKNNEDLLVRKWNAAETPKGIIIAIHGGMAHSGDWNVVAQFYNQKGYELHAIDLPGHGTYAEINAGKRNLLDIETFDVYLQHIHDLVNASQNDTQDLPIYIFGHSMGGLIALLYGLSLGKNQKNIRGFGISSPWLKNKTGPPIPVFIVNILAKFLPTLPVSLKIDLSQLTHDQAVLKRHQQDIDSGLRGGFATPRFANVSKQAQAKLAIELSNWAEYPLAVAIAGMDHLADAQFAKTQMDLIQSPLAQYRYYEDNLHENFNEINRDEVFQYLFDSLNM</sequence>
<dbReference type="GO" id="GO:0004622">
    <property type="term" value="F:phosphatidylcholine lysophospholipase activity"/>
    <property type="evidence" value="ECO:0007669"/>
    <property type="project" value="UniProtKB-EC"/>
</dbReference>
<dbReference type="InterPro" id="IPR051044">
    <property type="entry name" value="MAG_DAG_Lipase"/>
</dbReference>
<evidence type="ECO:0000313" key="2">
    <source>
        <dbReference type="EMBL" id="GAC30112.1"/>
    </source>
</evidence>
<dbReference type="Pfam" id="PF12146">
    <property type="entry name" value="Hydrolase_4"/>
    <property type="match status" value="1"/>
</dbReference>
<feature type="domain" description="Serine aminopeptidase S33" evidence="1">
    <location>
        <begin position="32"/>
        <end position="278"/>
    </location>
</feature>
<organism evidence="2 3">
    <name type="scientific">Brumicola pallidula DSM 14239 = ACAM 615</name>
    <dbReference type="NCBI Taxonomy" id="1121922"/>
    <lineage>
        <taxon>Bacteria</taxon>
        <taxon>Pseudomonadati</taxon>
        <taxon>Pseudomonadota</taxon>
        <taxon>Gammaproteobacteria</taxon>
        <taxon>Alteromonadales</taxon>
        <taxon>Alteromonadaceae</taxon>
        <taxon>Brumicola</taxon>
    </lineage>
</organism>
<dbReference type="Gene3D" id="3.40.50.1820">
    <property type="entry name" value="alpha/beta hydrolase"/>
    <property type="match status" value="1"/>
</dbReference>
<name>K6ZID1_9ALTE</name>
<dbReference type="PANTHER" id="PTHR11614">
    <property type="entry name" value="PHOSPHOLIPASE-RELATED"/>
    <property type="match status" value="1"/>
</dbReference>
<dbReference type="InterPro" id="IPR022742">
    <property type="entry name" value="Hydrolase_4"/>
</dbReference>
<dbReference type="EC" id="3.1.1.5" evidence="2"/>
<keyword evidence="2" id="KW-0378">Hydrolase</keyword>
<reference evidence="3" key="1">
    <citation type="journal article" date="2014" name="Environ. Microbiol.">
        <title>Comparative genomics of the marine bacterial genus Glaciecola reveals the high degree of genomic diversity and genomic characteristic for cold adaptation.</title>
        <authorList>
            <person name="Qin Q.L."/>
            <person name="Xie B.B."/>
            <person name="Yu Y."/>
            <person name="Shu Y.L."/>
            <person name="Rong J.C."/>
            <person name="Zhang Y.J."/>
            <person name="Zhao D.L."/>
            <person name="Chen X.L."/>
            <person name="Zhang X.Y."/>
            <person name="Chen B."/>
            <person name="Zhou B.C."/>
            <person name="Zhang Y.Z."/>
        </authorList>
    </citation>
    <scope>NUCLEOTIDE SEQUENCE [LARGE SCALE GENOMIC DNA]</scope>
    <source>
        <strain evidence="3">ACAM 615</strain>
    </source>
</reference>
<gene>
    <name evidence="2" type="primary">pldB</name>
    <name evidence="2" type="ORF">GPAL_3261</name>
</gene>
<dbReference type="OrthoDB" id="9806902at2"/>